<gene>
    <name evidence="3" type="ORF">EZS27_027814</name>
</gene>
<protein>
    <submittedName>
        <fullName evidence="3">Uncharacterized protein</fullName>
    </submittedName>
</protein>
<dbReference type="SUPFAM" id="SSF48452">
    <property type="entry name" value="TPR-like"/>
    <property type="match status" value="1"/>
</dbReference>
<dbReference type="Gene3D" id="1.25.40.10">
    <property type="entry name" value="Tetratricopeptide repeat domain"/>
    <property type="match status" value="3"/>
</dbReference>
<sequence length="512" mass="59948">MEINTNNLSEKVEKLSNQEKVDEIIALLADEVLEKILEKDRDKAAELYIWRGIAWYNKKDYDNAITDYDKAIDINPSYTLAYYNRGFAWVAKKKYNNAIEDYRKAIEIDPYYANAYVIRVSILRAMKKYDTAIEDYSKAIEIDPYYANAYYNRGLAKKENKVDLEGSKQDFEKYLKLTADENDIWTKYANYYIEYINERINDKELSVIADLVDKIKGVLLINEDCITHYTSLSVLKSLILDSNKFRISEGNCMNDSSEGKEFFNFLKYDPYTRQDDFLFESFSPKPFIGSFVTKDKYDDLNMWRFYGKEEGVEAKGCAITLRTQKFIEDINNSLPKGEEGFLKYESDINFYRVVYLETGTTDTNFYIPNSNNNKELRRLITELKKKVKSYKVKDKTSLEKYLNSIAFLFKSDAYKNENEVRLVVKGIEFEKKFSTDIIPPRVYIELESIKNIVKQITLGPKVDKVNEWASAFHYSYEVNAPEIIISHLPYRYFISPFGIGCVYIRVMAVTAY</sequence>
<dbReference type="InterPro" id="IPR050498">
    <property type="entry name" value="Ycf3"/>
</dbReference>
<evidence type="ECO:0000256" key="2">
    <source>
        <dbReference type="ARBA" id="ARBA00022803"/>
    </source>
</evidence>
<dbReference type="Pfam" id="PF00515">
    <property type="entry name" value="TPR_1"/>
    <property type="match status" value="2"/>
</dbReference>
<keyword evidence="1" id="KW-0677">Repeat</keyword>
<dbReference type="Pfam" id="PF11185">
    <property type="entry name" value="DUF2971"/>
    <property type="match status" value="1"/>
</dbReference>
<proteinExistence type="predicted"/>
<dbReference type="Pfam" id="PF13414">
    <property type="entry name" value="TPR_11"/>
    <property type="match status" value="1"/>
</dbReference>
<comment type="caution">
    <text evidence="3">The sequence shown here is derived from an EMBL/GenBank/DDBJ whole genome shotgun (WGS) entry which is preliminary data.</text>
</comment>
<dbReference type="PANTHER" id="PTHR44858:SF1">
    <property type="entry name" value="UDP-N-ACETYLGLUCOSAMINE--PEPTIDE N-ACETYLGLUCOSAMINYLTRANSFERASE SPINDLY-RELATED"/>
    <property type="match status" value="1"/>
</dbReference>
<organism evidence="3">
    <name type="scientific">termite gut metagenome</name>
    <dbReference type="NCBI Taxonomy" id="433724"/>
    <lineage>
        <taxon>unclassified sequences</taxon>
        <taxon>metagenomes</taxon>
        <taxon>organismal metagenomes</taxon>
    </lineage>
</organism>
<dbReference type="EMBL" id="SNRY01002989">
    <property type="protein sequence ID" value="KAA6322664.1"/>
    <property type="molecule type" value="Genomic_DNA"/>
</dbReference>
<dbReference type="PANTHER" id="PTHR44858">
    <property type="entry name" value="TETRATRICOPEPTIDE REPEAT PROTEIN 6"/>
    <property type="match status" value="1"/>
</dbReference>
<dbReference type="AlphaFoldDB" id="A0A5J4QP20"/>
<name>A0A5J4QP20_9ZZZZ</name>
<accession>A0A5J4QP20</accession>
<dbReference type="InterPro" id="IPR011990">
    <property type="entry name" value="TPR-like_helical_dom_sf"/>
</dbReference>
<evidence type="ECO:0000256" key="1">
    <source>
        <dbReference type="ARBA" id="ARBA00022737"/>
    </source>
</evidence>
<keyword evidence="2" id="KW-0802">TPR repeat</keyword>
<dbReference type="PROSITE" id="PS50293">
    <property type="entry name" value="TPR_REGION"/>
    <property type="match status" value="2"/>
</dbReference>
<reference evidence="3" key="1">
    <citation type="submission" date="2019-03" db="EMBL/GenBank/DDBJ databases">
        <title>Single cell metagenomics reveals metabolic interactions within the superorganism composed of flagellate Streblomastix strix and complex community of Bacteroidetes bacteria on its surface.</title>
        <authorList>
            <person name="Treitli S.C."/>
            <person name="Kolisko M."/>
            <person name="Husnik F."/>
            <person name="Keeling P."/>
            <person name="Hampl V."/>
        </authorList>
    </citation>
    <scope>NUCLEOTIDE SEQUENCE</scope>
    <source>
        <strain evidence="3">STM</strain>
    </source>
</reference>
<dbReference type="InterPro" id="IPR019734">
    <property type="entry name" value="TPR_rpt"/>
</dbReference>
<dbReference type="PROSITE" id="PS50005">
    <property type="entry name" value="TPR"/>
    <property type="match status" value="3"/>
</dbReference>
<dbReference type="InterPro" id="IPR021352">
    <property type="entry name" value="DUF2971"/>
</dbReference>
<evidence type="ECO:0000313" key="3">
    <source>
        <dbReference type="EMBL" id="KAA6322664.1"/>
    </source>
</evidence>
<dbReference type="SMART" id="SM00028">
    <property type="entry name" value="TPR"/>
    <property type="match status" value="4"/>
</dbReference>